<evidence type="ECO:0000313" key="1">
    <source>
        <dbReference type="EMBL" id="TEA41457.1"/>
    </source>
</evidence>
<gene>
    <name evidence="1" type="ORF">DBR06_SOUSAS34110013</name>
</gene>
<feature type="non-terminal residue" evidence="1">
    <location>
        <position position="37"/>
    </location>
</feature>
<keyword evidence="2" id="KW-1185">Reference proteome</keyword>
<accession>A0A484H018</accession>
<dbReference type="AlphaFoldDB" id="A0A484H018"/>
<reference evidence="1 2" key="1">
    <citation type="journal article" date="2018" name="Genomics">
        <title>Molecular footprints of inshore aquatic adaptation in Indo-Pacific humpback dolphin (Sousa chinensis).</title>
        <authorList>
            <person name="Ming Y."/>
            <person name="Jian J."/>
            <person name="Yu F."/>
            <person name="Yu X."/>
            <person name="Wang J."/>
            <person name="Liu W."/>
        </authorList>
    </citation>
    <scope>NUCLEOTIDE SEQUENCE [LARGE SCALE GENOMIC DNA]</scope>
    <source>
        <strain evidence="1">MY-2018</strain>
        <tissue evidence="1">Skin</tissue>
    </source>
</reference>
<evidence type="ECO:0000313" key="2">
    <source>
        <dbReference type="Proteomes" id="UP000295264"/>
    </source>
</evidence>
<comment type="caution">
    <text evidence="1">The sequence shown here is derived from an EMBL/GenBank/DDBJ whole genome shotgun (WGS) entry which is preliminary data.</text>
</comment>
<sequence length="37" mass="3971">KAGEKGATARSVEKQARLEQVTAGVNYSQVLLGQLRL</sequence>
<feature type="non-terminal residue" evidence="1">
    <location>
        <position position="1"/>
    </location>
</feature>
<organism evidence="1 2">
    <name type="scientific">Sousa chinensis</name>
    <name type="common">Indo-pacific humpbacked dolphin</name>
    <name type="synonym">Steno chinensis</name>
    <dbReference type="NCBI Taxonomy" id="103600"/>
    <lineage>
        <taxon>Eukaryota</taxon>
        <taxon>Metazoa</taxon>
        <taxon>Chordata</taxon>
        <taxon>Craniata</taxon>
        <taxon>Vertebrata</taxon>
        <taxon>Euteleostomi</taxon>
        <taxon>Mammalia</taxon>
        <taxon>Eutheria</taxon>
        <taxon>Laurasiatheria</taxon>
        <taxon>Artiodactyla</taxon>
        <taxon>Whippomorpha</taxon>
        <taxon>Cetacea</taxon>
        <taxon>Odontoceti</taxon>
        <taxon>Delphinidae</taxon>
        <taxon>Sousa</taxon>
    </lineage>
</organism>
<protein>
    <submittedName>
        <fullName evidence="1">Uncharacterized protein</fullName>
    </submittedName>
</protein>
<dbReference type="Proteomes" id="UP000295264">
    <property type="component" value="Unassembled WGS sequence"/>
</dbReference>
<dbReference type="EMBL" id="QWLN02001278">
    <property type="protein sequence ID" value="TEA41457.1"/>
    <property type="molecule type" value="Genomic_DNA"/>
</dbReference>
<proteinExistence type="predicted"/>
<name>A0A484H018_SOUCH</name>